<evidence type="ECO:0000313" key="8">
    <source>
        <dbReference type="Proteomes" id="UP000217343"/>
    </source>
</evidence>
<dbReference type="PANTHER" id="PTHR33607:SF2">
    <property type="entry name" value="ENDONUCLEASE-1"/>
    <property type="match status" value="1"/>
</dbReference>
<dbReference type="GO" id="GO:0004252">
    <property type="term" value="F:serine-type endopeptidase activity"/>
    <property type="evidence" value="ECO:0007669"/>
    <property type="project" value="InterPro"/>
</dbReference>
<proteinExistence type="inferred from homology"/>
<evidence type="ECO:0000256" key="3">
    <source>
        <dbReference type="ARBA" id="ARBA00022722"/>
    </source>
</evidence>
<evidence type="ECO:0000256" key="1">
    <source>
        <dbReference type="ARBA" id="ARBA00006429"/>
    </source>
</evidence>
<dbReference type="OrthoDB" id="9800417at2"/>
<dbReference type="PROSITE" id="PS51829">
    <property type="entry name" value="P_HOMO_B"/>
    <property type="match status" value="1"/>
</dbReference>
<dbReference type="SUPFAM" id="SSF49785">
    <property type="entry name" value="Galactose-binding domain-like"/>
    <property type="match status" value="1"/>
</dbReference>
<dbReference type="GO" id="GO:0006508">
    <property type="term" value="P:proteolysis"/>
    <property type="evidence" value="ECO:0007669"/>
    <property type="project" value="UniProtKB-KW"/>
</dbReference>
<feature type="compositionally biased region" description="Polar residues" evidence="5">
    <location>
        <begin position="29"/>
        <end position="40"/>
    </location>
</feature>
<keyword evidence="3" id="KW-0540">Nuclease</keyword>
<dbReference type="InterPro" id="IPR008979">
    <property type="entry name" value="Galactose-bd-like_sf"/>
</dbReference>
<feature type="compositionally biased region" description="Low complexity" evidence="5">
    <location>
        <begin position="15"/>
        <end position="28"/>
    </location>
</feature>
<evidence type="ECO:0000259" key="6">
    <source>
        <dbReference type="PROSITE" id="PS51829"/>
    </source>
</evidence>
<evidence type="ECO:0000256" key="2">
    <source>
        <dbReference type="ARBA" id="ARBA00022670"/>
    </source>
</evidence>
<dbReference type="InterPro" id="IPR007346">
    <property type="entry name" value="Endonuclease-I"/>
</dbReference>
<comment type="similarity">
    <text evidence="1">Belongs to the EndA/NucM nuclease family.</text>
</comment>
<sequence>MTSVVGPRRSPLLARPTTETARETASSPRTTAAAGTSSFQPARPGLGGATPSMLTKLGAEFVPQTPSATQAAAANLKAAVGARAASLVHSTTPNADIKDHTTIESTIDVPGDATVESLKLNLDIEHTYRGDLKVTLTAPSGKSAVVSNRQGGSADDLAGAFDLSAFKGEPTKGAWTLEVQDAARGDTGTLKSWGLDITPETPVTEPEEPEEPEGGLFEGLRDGALLDALQDYSSGKRTVSYNEARRLMFSSLDVNESGNVVCVYTGAEVKGGKIPNNSVMNTEHTWPQSKGATGSAKSDLHHLYPTDSKANSRRGNFPFGVVVNERWSQNGAKFGTDARGNMVFEPPDSHKGNVARAMFYFSATYNKSISNDEEAVLKAWNKLDTVDSAEVERNRRISDIQGNSNAFVEDAALADRIKDF</sequence>
<reference evidence="7 8" key="1">
    <citation type="submission" date="2017-06" db="EMBL/GenBank/DDBJ databases">
        <title>Sequencing and comparative analysis of myxobacterial genomes.</title>
        <authorList>
            <person name="Rupp O."/>
            <person name="Goesmann A."/>
            <person name="Sogaard-Andersen L."/>
        </authorList>
    </citation>
    <scope>NUCLEOTIDE SEQUENCE [LARGE SCALE GENOMIC DNA]</scope>
    <source>
        <strain evidence="7 8">DSM 14697</strain>
    </source>
</reference>
<evidence type="ECO:0000256" key="5">
    <source>
        <dbReference type="SAM" id="MobiDB-lite"/>
    </source>
</evidence>
<dbReference type="RefSeq" id="WP_095960469.1">
    <property type="nucleotide sequence ID" value="NZ_CP022203.1"/>
</dbReference>
<name>A0A250K349_9BACT</name>
<dbReference type="Pfam" id="PF01483">
    <property type="entry name" value="P_proprotein"/>
    <property type="match status" value="1"/>
</dbReference>
<protein>
    <submittedName>
        <fullName evidence="7">Convertase</fullName>
    </submittedName>
</protein>
<dbReference type="Gene3D" id="2.60.120.260">
    <property type="entry name" value="Galactose-binding domain-like"/>
    <property type="match status" value="1"/>
</dbReference>
<dbReference type="GO" id="GO:0004518">
    <property type="term" value="F:nuclease activity"/>
    <property type="evidence" value="ECO:0007669"/>
    <property type="project" value="UniProtKB-KW"/>
</dbReference>
<accession>A0A250K349</accession>
<dbReference type="SUPFAM" id="SSF54060">
    <property type="entry name" value="His-Me finger endonucleases"/>
    <property type="match status" value="1"/>
</dbReference>
<feature type="domain" description="P/Homo B" evidence="6">
    <location>
        <begin position="80"/>
        <end position="204"/>
    </location>
</feature>
<feature type="compositionally biased region" description="Polar residues" evidence="5">
    <location>
        <begin position="285"/>
        <end position="296"/>
    </location>
</feature>
<keyword evidence="2" id="KW-0645">Protease</keyword>
<keyword evidence="4" id="KW-0378">Hydrolase</keyword>
<feature type="region of interest" description="Disordered" evidence="5">
    <location>
        <begin position="285"/>
        <end position="309"/>
    </location>
</feature>
<dbReference type="Proteomes" id="UP000217343">
    <property type="component" value="Chromosome"/>
</dbReference>
<feature type="region of interest" description="Disordered" evidence="5">
    <location>
        <begin position="1"/>
        <end position="51"/>
    </location>
</feature>
<dbReference type="Pfam" id="PF04231">
    <property type="entry name" value="Endonuclease_1"/>
    <property type="match status" value="1"/>
</dbReference>
<dbReference type="PANTHER" id="PTHR33607">
    <property type="entry name" value="ENDONUCLEASE-1"/>
    <property type="match status" value="1"/>
</dbReference>
<dbReference type="EMBL" id="CP022203">
    <property type="protein sequence ID" value="ATB50167.1"/>
    <property type="molecule type" value="Genomic_DNA"/>
</dbReference>
<dbReference type="InterPro" id="IPR044925">
    <property type="entry name" value="His-Me_finger_sf"/>
</dbReference>
<dbReference type="InterPro" id="IPR002884">
    <property type="entry name" value="P_dom"/>
</dbReference>
<evidence type="ECO:0000256" key="4">
    <source>
        <dbReference type="ARBA" id="ARBA00022801"/>
    </source>
</evidence>
<dbReference type="KEGG" id="mmas:MYMAC_005822"/>
<feature type="region of interest" description="Disordered" evidence="5">
    <location>
        <begin position="188"/>
        <end position="218"/>
    </location>
</feature>
<evidence type="ECO:0000313" key="7">
    <source>
        <dbReference type="EMBL" id="ATB50167.1"/>
    </source>
</evidence>
<gene>
    <name evidence="7" type="ORF">MYMAC_005822</name>
</gene>
<organism evidence="7 8">
    <name type="scientific">Corallococcus macrosporus DSM 14697</name>
    <dbReference type="NCBI Taxonomy" id="1189310"/>
    <lineage>
        <taxon>Bacteria</taxon>
        <taxon>Pseudomonadati</taxon>
        <taxon>Myxococcota</taxon>
        <taxon>Myxococcia</taxon>
        <taxon>Myxococcales</taxon>
        <taxon>Cystobacterineae</taxon>
        <taxon>Myxococcaceae</taxon>
        <taxon>Corallococcus</taxon>
    </lineage>
</organism>
<keyword evidence="8" id="KW-1185">Reference proteome</keyword>
<dbReference type="AlphaFoldDB" id="A0A250K349"/>